<dbReference type="Pfam" id="PF14021">
    <property type="entry name" value="TNT"/>
    <property type="match status" value="1"/>
</dbReference>
<proteinExistence type="predicted"/>
<feature type="signal peptide" evidence="1">
    <location>
        <begin position="1"/>
        <end position="18"/>
    </location>
</feature>
<feature type="domain" description="TNT" evidence="2">
    <location>
        <begin position="126"/>
        <end position="220"/>
    </location>
</feature>
<dbReference type="AlphaFoldDB" id="A0A9P7MQJ7"/>
<evidence type="ECO:0000313" key="3">
    <source>
        <dbReference type="EMBL" id="KAG5958726.1"/>
    </source>
</evidence>
<evidence type="ECO:0000259" key="2">
    <source>
        <dbReference type="Pfam" id="PF14021"/>
    </source>
</evidence>
<reference evidence="4 5" key="1">
    <citation type="journal article" date="2020" name="bioRxiv">
        <title>Whole genome comparisons of ergot fungi reveals the divergence and evolution of species within the genus Claviceps are the result of varying mechanisms driving genome evolution and host range expansion.</title>
        <authorList>
            <person name="Wyka S.A."/>
            <person name="Mondo S.J."/>
            <person name="Liu M."/>
            <person name="Dettman J."/>
            <person name="Nalam V."/>
            <person name="Broders K.D."/>
        </authorList>
    </citation>
    <scope>NUCLEOTIDE SEQUENCE</scope>
    <source>
        <strain evidence="4">CCC 1102</strain>
        <strain evidence="3 5">LM583</strain>
    </source>
</reference>
<organism evidence="4 6">
    <name type="scientific">Claviceps arundinis</name>
    <dbReference type="NCBI Taxonomy" id="1623583"/>
    <lineage>
        <taxon>Eukaryota</taxon>
        <taxon>Fungi</taxon>
        <taxon>Dikarya</taxon>
        <taxon>Ascomycota</taxon>
        <taxon>Pezizomycotina</taxon>
        <taxon>Sordariomycetes</taxon>
        <taxon>Hypocreomycetidae</taxon>
        <taxon>Hypocreales</taxon>
        <taxon>Clavicipitaceae</taxon>
        <taxon>Claviceps</taxon>
    </lineage>
</organism>
<keyword evidence="5" id="KW-1185">Reference proteome</keyword>
<dbReference type="Proteomes" id="UP000784919">
    <property type="component" value="Unassembled WGS sequence"/>
</dbReference>
<protein>
    <recommendedName>
        <fullName evidence="2">TNT domain-containing protein</fullName>
    </recommendedName>
</protein>
<evidence type="ECO:0000256" key="1">
    <source>
        <dbReference type="SAM" id="SignalP"/>
    </source>
</evidence>
<dbReference type="GO" id="GO:0050135">
    <property type="term" value="F:NADP+ nucleosidase activity"/>
    <property type="evidence" value="ECO:0007669"/>
    <property type="project" value="InterPro"/>
</dbReference>
<dbReference type="PANTHER" id="PTHR42059:SF1">
    <property type="entry name" value="TNT DOMAIN-CONTAINING PROTEIN"/>
    <property type="match status" value="1"/>
</dbReference>
<accession>A0A9P7MQJ7</accession>
<dbReference type="EMBL" id="SRPS01000163">
    <property type="protein sequence ID" value="KAG5964764.1"/>
    <property type="molecule type" value="Genomic_DNA"/>
</dbReference>
<sequence length="289" mass="32590">MMFVLGVYLSLWALAAYARNPLIIDLNYSLDPLPPGCDCNGTNFDSSLTEEYLCGDRRLGPMNFTFTVEDEHPRSPSGTETWSRLGGLCPGEFLEKWTDKFGWFIDPPADGFQLDSQNHPITKTVTLCPDQLIFRFGSEEGSIMSWGAFRFEDLALPPLSLVDEKGPNSAPMNFHGYKVLKPMQVTAGCTAPWFEQPGLATQYVINGSVEESIREGFLEKFTSETHLGGPWWMWEDEIWEMIRKKAEREKLRASQGDTCEWPLLNCPADRLVRAAKKANKFANISDKGN</sequence>
<feature type="chain" id="PRO_5040119821" description="TNT domain-containing protein" evidence="1">
    <location>
        <begin position="19"/>
        <end position="289"/>
    </location>
</feature>
<evidence type="ECO:0000313" key="4">
    <source>
        <dbReference type="EMBL" id="KAG5964764.1"/>
    </source>
</evidence>
<evidence type="ECO:0000313" key="5">
    <source>
        <dbReference type="Proteomes" id="UP000742024"/>
    </source>
</evidence>
<dbReference type="EMBL" id="SRPR01000138">
    <property type="protein sequence ID" value="KAG5958726.1"/>
    <property type="molecule type" value="Genomic_DNA"/>
</dbReference>
<gene>
    <name evidence="4" type="ORF">E4U56_002053</name>
    <name evidence="3" type="ORF">E4U57_001107</name>
</gene>
<dbReference type="OrthoDB" id="2923349at2759"/>
<comment type="caution">
    <text evidence="4">The sequence shown here is derived from an EMBL/GenBank/DDBJ whole genome shotgun (WGS) entry which is preliminary data.</text>
</comment>
<dbReference type="InterPro" id="IPR053024">
    <property type="entry name" value="Fungal_surface_NADase"/>
</dbReference>
<dbReference type="PANTHER" id="PTHR42059">
    <property type="entry name" value="TNT DOMAIN-CONTAINING PROTEIN"/>
    <property type="match status" value="1"/>
</dbReference>
<dbReference type="InterPro" id="IPR025331">
    <property type="entry name" value="TNT"/>
</dbReference>
<name>A0A9P7MQJ7_9HYPO</name>
<keyword evidence="1" id="KW-0732">Signal</keyword>
<evidence type="ECO:0000313" key="6">
    <source>
        <dbReference type="Proteomes" id="UP000784919"/>
    </source>
</evidence>
<dbReference type="Proteomes" id="UP000742024">
    <property type="component" value="Unassembled WGS sequence"/>
</dbReference>